<sequence>MGLETVVDPSKQYLLPENQRSKKNSKKFCNSIVKTPEVAKNFIVT</sequence>
<accession>A0ABS7R3P9</accession>
<organism evidence="1 2">
    <name type="scientific">Nitratireductor rhodophyticola</name>
    <dbReference type="NCBI Taxonomy" id="2854036"/>
    <lineage>
        <taxon>Bacteria</taxon>
        <taxon>Pseudomonadati</taxon>
        <taxon>Pseudomonadota</taxon>
        <taxon>Alphaproteobacteria</taxon>
        <taxon>Hyphomicrobiales</taxon>
        <taxon>Phyllobacteriaceae</taxon>
        <taxon>Nitratireductor</taxon>
    </lineage>
</organism>
<keyword evidence="2" id="KW-1185">Reference proteome</keyword>
<dbReference type="RefSeq" id="WP_223004265.1">
    <property type="nucleotide sequence ID" value="NZ_JAHSQO010000001.1"/>
</dbReference>
<dbReference type="EMBL" id="JAHSQO010000001">
    <property type="protein sequence ID" value="MBY8914995.1"/>
    <property type="molecule type" value="Genomic_DNA"/>
</dbReference>
<comment type="caution">
    <text evidence="1">The sequence shown here is derived from an EMBL/GenBank/DDBJ whole genome shotgun (WGS) entry which is preliminary data.</text>
</comment>
<dbReference type="Proteomes" id="UP000777661">
    <property type="component" value="Unassembled WGS sequence"/>
</dbReference>
<proteinExistence type="predicted"/>
<name>A0ABS7R3P9_9HYPH</name>
<protein>
    <submittedName>
        <fullName evidence="1">Uncharacterized protein</fullName>
    </submittedName>
</protein>
<evidence type="ECO:0000313" key="2">
    <source>
        <dbReference type="Proteomes" id="UP000777661"/>
    </source>
</evidence>
<evidence type="ECO:0000313" key="1">
    <source>
        <dbReference type="EMBL" id="MBY8914995.1"/>
    </source>
</evidence>
<reference evidence="1 2" key="1">
    <citation type="submission" date="2021-06" db="EMBL/GenBank/DDBJ databases">
        <title>Nitratireductor porphyridii sp. nov., isolated from a small marine red alga, Porphyridium purpureum in South Korea.</title>
        <authorList>
            <person name="Kim K.H."/>
            <person name="Kristyanto S."/>
            <person name="Jeon C.O."/>
        </authorList>
    </citation>
    <scope>NUCLEOTIDE SEQUENCE [LARGE SCALE GENOMIC DNA]</scope>
    <source>
        <strain evidence="1 2">R6</strain>
    </source>
</reference>
<gene>
    <name evidence="1" type="ORF">KVG22_00220</name>
</gene>